<feature type="domain" description="Zinc finger C2H2 LYAR-type" evidence="9">
    <location>
        <begin position="32"/>
        <end position="56"/>
    </location>
</feature>
<proteinExistence type="predicted"/>
<dbReference type="SUPFAM" id="SSF57667">
    <property type="entry name" value="beta-beta-alpha zinc fingers"/>
    <property type="match status" value="2"/>
</dbReference>
<evidence type="ECO:0000256" key="6">
    <source>
        <dbReference type="ARBA" id="ARBA00023242"/>
    </source>
</evidence>
<evidence type="ECO:0000259" key="9">
    <source>
        <dbReference type="Pfam" id="PF08790"/>
    </source>
</evidence>
<dbReference type="InterPro" id="IPR014898">
    <property type="entry name" value="Znf_C2H2_LYAR"/>
</dbReference>
<organism evidence="10 11">
    <name type="scientific">Varroa destructor</name>
    <name type="common">Honeybee mite</name>
    <dbReference type="NCBI Taxonomy" id="109461"/>
    <lineage>
        <taxon>Eukaryota</taxon>
        <taxon>Metazoa</taxon>
        <taxon>Ecdysozoa</taxon>
        <taxon>Arthropoda</taxon>
        <taxon>Chelicerata</taxon>
        <taxon>Arachnida</taxon>
        <taxon>Acari</taxon>
        <taxon>Parasitiformes</taxon>
        <taxon>Mesostigmata</taxon>
        <taxon>Gamasina</taxon>
        <taxon>Dermanyssoidea</taxon>
        <taxon>Varroidae</taxon>
        <taxon>Varroa</taxon>
    </lineage>
</organism>
<evidence type="ECO:0000256" key="2">
    <source>
        <dbReference type="ARBA" id="ARBA00022723"/>
    </source>
</evidence>
<dbReference type="GO" id="GO:0003677">
    <property type="term" value="F:DNA binding"/>
    <property type="evidence" value="ECO:0007669"/>
    <property type="project" value="InterPro"/>
</dbReference>
<reference evidence="10" key="1">
    <citation type="submission" date="2021-01" db="UniProtKB">
        <authorList>
            <consortium name="EnsemblMetazoa"/>
        </authorList>
    </citation>
    <scope>IDENTIFICATION</scope>
</reference>
<dbReference type="Gene3D" id="3.30.1490.490">
    <property type="match status" value="1"/>
</dbReference>
<sequence length="360" mass="41798">MVVFSCDACGDSLRKKDVQKHYQFNCRRCESLTCVDCKKQFWGDDYVAHTQCITDEDFKYGKVNQHKDDKGQIKQNQWRSNIDALLSDRSTDKRWTPILLEMQKYENVPRKKKPFMNWCKCTMKRFPLKVVEHVFDKLLEINAAMQQAQQGTGSTRNKTEEVQIRNSNPARLTEEDIDEMEVDTNESKKGSKRDKKKSKQLNGNTENNNNANINNSHNKKERKQVECSEHEDEMDCDSRMEHEPQKKNSKCQQPEDDDSEPKIVKFKLKKCIVYILLAKQEPVKMTRILRKVLNEYDQFLEERKASGSKGRTWSQHEISIKVKKIVTTSKLFKETNGAIQLSPIGKAKYASQDSAAVGSD</sequence>
<keyword evidence="4 7" id="KW-0863">Zinc-finger</keyword>
<dbReference type="GO" id="GO:0005730">
    <property type="term" value="C:nucleolus"/>
    <property type="evidence" value="ECO:0007669"/>
    <property type="project" value="TreeGrafter"/>
</dbReference>
<dbReference type="GeneID" id="111253605"/>
<dbReference type="PROSITE" id="PS51804">
    <property type="entry name" value="ZF_C2HC_LYAR"/>
    <property type="match status" value="2"/>
</dbReference>
<evidence type="ECO:0000256" key="3">
    <source>
        <dbReference type="ARBA" id="ARBA00022737"/>
    </source>
</evidence>
<feature type="compositionally biased region" description="Basic residues" evidence="8">
    <location>
        <begin position="190"/>
        <end position="199"/>
    </location>
</feature>
<dbReference type="RefSeq" id="XP_022669011.1">
    <property type="nucleotide sequence ID" value="XM_022813276.1"/>
</dbReference>
<dbReference type="InterPro" id="IPR036236">
    <property type="entry name" value="Znf_C2H2_sf"/>
</dbReference>
<dbReference type="InterPro" id="IPR039999">
    <property type="entry name" value="LYAR"/>
</dbReference>
<feature type="compositionally biased region" description="Low complexity" evidence="8">
    <location>
        <begin position="202"/>
        <end position="216"/>
    </location>
</feature>
<evidence type="ECO:0000313" key="11">
    <source>
        <dbReference type="Proteomes" id="UP000594260"/>
    </source>
</evidence>
<dbReference type="EnsemblMetazoa" id="XM_022813278">
    <property type="protein sequence ID" value="XP_022669013"/>
    <property type="gene ID" value="LOC111253605"/>
</dbReference>
<keyword evidence="5" id="KW-0862">Zinc</keyword>
<protein>
    <recommendedName>
        <fullName evidence="9">Zinc finger C2H2 LYAR-type domain-containing protein</fullName>
    </recommendedName>
</protein>
<evidence type="ECO:0000313" key="10">
    <source>
        <dbReference type="EnsemblMetazoa" id="XP_022669011"/>
    </source>
</evidence>
<evidence type="ECO:0000256" key="7">
    <source>
        <dbReference type="PROSITE-ProRule" id="PRU01145"/>
    </source>
</evidence>
<comment type="subcellular location">
    <subcellularLocation>
        <location evidence="1">Nucleus</location>
    </subcellularLocation>
</comment>
<dbReference type="GO" id="GO:0006364">
    <property type="term" value="P:rRNA processing"/>
    <property type="evidence" value="ECO:0007669"/>
    <property type="project" value="TreeGrafter"/>
</dbReference>
<keyword evidence="6" id="KW-0539">Nucleus</keyword>
<keyword evidence="3" id="KW-0677">Repeat</keyword>
<evidence type="ECO:0000256" key="5">
    <source>
        <dbReference type="ARBA" id="ARBA00022833"/>
    </source>
</evidence>
<evidence type="ECO:0000256" key="1">
    <source>
        <dbReference type="ARBA" id="ARBA00004123"/>
    </source>
</evidence>
<dbReference type="InParanoid" id="A0A7M7MDS9"/>
<dbReference type="OrthoDB" id="21474at2759"/>
<evidence type="ECO:0000256" key="4">
    <source>
        <dbReference type="ARBA" id="ARBA00022771"/>
    </source>
</evidence>
<evidence type="ECO:0000256" key="8">
    <source>
        <dbReference type="SAM" id="MobiDB-lite"/>
    </source>
</evidence>
<dbReference type="PANTHER" id="PTHR13100:SF10">
    <property type="entry name" value="CELL GROWTH-REGULATING NUCLEOLAR PROTEIN"/>
    <property type="match status" value="1"/>
</dbReference>
<dbReference type="FunFam" id="3.30.1490.490:FF:000001">
    <property type="entry name" value="cell growth-regulating nucleolar protein-like"/>
    <property type="match status" value="1"/>
</dbReference>
<dbReference type="RefSeq" id="XP_022669012.1">
    <property type="nucleotide sequence ID" value="XM_022813277.1"/>
</dbReference>
<dbReference type="PANTHER" id="PTHR13100">
    <property type="entry name" value="CELL GROWTH-REGULATING NUCLEOLAR PROTEIN LYAR"/>
    <property type="match status" value="1"/>
</dbReference>
<dbReference type="EnsemblMetazoa" id="XM_022813276">
    <property type="protein sequence ID" value="XP_022669011"/>
    <property type="gene ID" value="LOC111253605"/>
</dbReference>
<accession>A0A7M7MDS9</accession>
<dbReference type="EnsemblMetazoa" id="XM_022813277">
    <property type="protein sequence ID" value="XP_022669012"/>
    <property type="gene ID" value="LOC111253605"/>
</dbReference>
<name>A0A7M7MDS9_VARDE</name>
<dbReference type="Proteomes" id="UP000594260">
    <property type="component" value="Unplaced"/>
</dbReference>
<dbReference type="AlphaFoldDB" id="A0A7M7MDS9"/>
<feature type="compositionally biased region" description="Basic and acidic residues" evidence="8">
    <location>
        <begin position="236"/>
        <end position="246"/>
    </location>
</feature>
<feature type="compositionally biased region" description="Acidic residues" evidence="8">
    <location>
        <begin position="175"/>
        <end position="184"/>
    </location>
</feature>
<dbReference type="Pfam" id="PF08790">
    <property type="entry name" value="zf-LYAR"/>
    <property type="match status" value="1"/>
</dbReference>
<dbReference type="KEGG" id="vde:111253605"/>
<dbReference type="GO" id="GO:0000122">
    <property type="term" value="P:negative regulation of transcription by RNA polymerase II"/>
    <property type="evidence" value="ECO:0007669"/>
    <property type="project" value="TreeGrafter"/>
</dbReference>
<feature type="region of interest" description="Disordered" evidence="8">
    <location>
        <begin position="148"/>
        <end position="259"/>
    </location>
</feature>
<dbReference type="GO" id="GO:0008270">
    <property type="term" value="F:zinc ion binding"/>
    <property type="evidence" value="ECO:0007669"/>
    <property type="project" value="UniProtKB-KW"/>
</dbReference>
<keyword evidence="2" id="KW-0479">Metal-binding</keyword>
<dbReference type="RefSeq" id="XP_022669013.1">
    <property type="nucleotide sequence ID" value="XM_022813278.1"/>
</dbReference>
<keyword evidence="11" id="KW-1185">Reference proteome</keyword>